<protein>
    <submittedName>
        <fullName evidence="1">Uncharacterized protein</fullName>
    </submittedName>
</protein>
<organism evidence="1 2">
    <name type="scientific">Bacteroides finegoldii CL09T03C10</name>
    <dbReference type="NCBI Taxonomy" id="997888"/>
    <lineage>
        <taxon>Bacteria</taxon>
        <taxon>Pseudomonadati</taxon>
        <taxon>Bacteroidota</taxon>
        <taxon>Bacteroidia</taxon>
        <taxon>Bacteroidales</taxon>
        <taxon>Bacteroidaceae</taxon>
        <taxon>Bacteroides</taxon>
    </lineage>
</organism>
<dbReference type="EMBL" id="AGXW01000006">
    <property type="protein sequence ID" value="EKJ91105.1"/>
    <property type="molecule type" value="Genomic_DNA"/>
</dbReference>
<dbReference type="HOGENOM" id="CLU_2858314_0_0_10"/>
<evidence type="ECO:0000313" key="1">
    <source>
        <dbReference type="EMBL" id="EKJ91105.1"/>
    </source>
</evidence>
<sequence>MLLLATNLAAYKIMRVSTNYLFIFIFSLFEQKSTQNRTIPDILHRKTNDSLPSEESRSYQIQLL</sequence>
<comment type="caution">
    <text evidence="1">The sequence shown here is derived from an EMBL/GenBank/DDBJ whole genome shotgun (WGS) entry which is preliminary data.</text>
</comment>
<evidence type="ECO:0000313" key="2">
    <source>
        <dbReference type="Proteomes" id="UP000007995"/>
    </source>
</evidence>
<name>K5CP03_9BACE</name>
<gene>
    <name evidence="1" type="ORF">HMPREF1057_01857</name>
</gene>
<reference evidence="1 2" key="1">
    <citation type="submission" date="2012-02" db="EMBL/GenBank/DDBJ databases">
        <title>The Genome Sequence of Bacteroides finegoldii CL09T03C10.</title>
        <authorList>
            <consortium name="The Broad Institute Genome Sequencing Platform"/>
            <person name="Earl A."/>
            <person name="Ward D."/>
            <person name="Feldgarden M."/>
            <person name="Gevers D."/>
            <person name="Zitomersky N.L."/>
            <person name="Coyne M.J."/>
            <person name="Comstock L.E."/>
            <person name="Young S.K."/>
            <person name="Zeng Q."/>
            <person name="Gargeya S."/>
            <person name="Fitzgerald M."/>
            <person name="Haas B."/>
            <person name="Abouelleil A."/>
            <person name="Alvarado L."/>
            <person name="Arachchi H.M."/>
            <person name="Berlin A."/>
            <person name="Chapman S.B."/>
            <person name="Gearin G."/>
            <person name="Goldberg J."/>
            <person name="Griggs A."/>
            <person name="Gujja S."/>
            <person name="Hansen M."/>
            <person name="Heiman D."/>
            <person name="Howarth C."/>
            <person name="Larimer J."/>
            <person name="Lui A."/>
            <person name="MacDonald P.J.P."/>
            <person name="McCowen C."/>
            <person name="Montmayeur A."/>
            <person name="Murphy C."/>
            <person name="Neiman D."/>
            <person name="Pearson M."/>
            <person name="Priest M."/>
            <person name="Roberts A."/>
            <person name="Saif S."/>
            <person name="Shea T."/>
            <person name="Sisk P."/>
            <person name="Stolte C."/>
            <person name="Sykes S."/>
            <person name="Wortman J."/>
            <person name="Nusbaum C."/>
            <person name="Birren B."/>
        </authorList>
    </citation>
    <scope>NUCLEOTIDE SEQUENCE [LARGE SCALE GENOMIC DNA]</scope>
    <source>
        <strain evidence="1 2">CL09T03C10</strain>
    </source>
</reference>
<accession>K5CP03</accession>
<dbReference type="Proteomes" id="UP000007995">
    <property type="component" value="Unassembled WGS sequence"/>
</dbReference>
<proteinExistence type="predicted"/>
<dbReference type="AlphaFoldDB" id="K5CP03"/>